<dbReference type="Gene3D" id="3.30.1370.100">
    <property type="entry name" value="MutL, C-terminal domain, regulatory subdomain"/>
    <property type="match status" value="1"/>
</dbReference>
<proteinExistence type="inferred from homology"/>
<evidence type="ECO:0000313" key="9">
    <source>
        <dbReference type="EMBL" id="BCM86100.1"/>
    </source>
</evidence>
<feature type="domain" description="DNA mismatch repair protein S5" evidence="8">
    <location>
        <begin position="264"/>
        <end position="382"/>
    </location>
</feature>
<dbReference type="Pfam" id="PF08676">
    <property type="entry name" value="MutL_C"/>
    <property type="match status" value="1"/>
</dbReference>
<evidence type="ECO:0000256" key="1">
    <source>
        <dbReference type="ARBA" id="ARBA00006082"/>
    </source>
</evidence>
<dbReference type="InterPro" id="IPR042121">
    <property type="entry name" value="MutL_C_regsub"/>
</dbReference>
<dbReference type="Gene3D" id="3.30.565.10">
    <property type="entry name" value="Histidine kinase-like ATPase, C-terminal domain"/>
    <property type="match status" value="1"/>
</dbReference>
<dbReference type="NCBIfam" id="TIGR00585">
    <property type="entry name" value="mutl"/>
    <property type="match status" value="1"/>
</dbReference>
<evidence type="ECO:0000256" key="4">
    <source>
        <dbReference type="ARBA" id="ARBA00023204"/>
    </source>
</evidence>
<gene>
    <name evidence="5 9" type="primary">mutL</name>
    <name evidence="9" type="ORF">mvi_45610</name>
</gene>
<keyword evidence="3 5" id="KW-0227">DNA damage</keyword>
<organism evidence="9 10">
    <name type="scientific">Methylobacterium indicum</name>
    <dbReference type="NCBI Taxonomy" id="1775910"/>
    <lineage>
        <taxon>Bacteria</taxon>
        <taxon>Pseudomonadati</taxon>
        <taxon>Pseudomonadota</taxon>
        <taxon>Alphaproteobacteria</taxon>
        <taxon>Hyphomicrobiales</taxon>
        <taxon>Methylobacteriaceae</taxon>
        <taxon>Methylobacterium</taxon>
    </lineage>
</organism>
<evidence type="ECO:0000313" key="10">
    <source>
        <dbReference type="Proteomes" id="UP000663508"/>
    </source>
</evidence>
<dbReference type="NCBIfam" id="NF000953">
    <property type="entry name" value="PRK00095.2-4"/>
    <property type="match status" value="1"/>
</dbReference>
<dbReference type="SUPFAM" id="SSF118116">
    <property type="entry name" value="DNA mismatch repair protein MutL"/>
    <property type="match status" value="1"/>
</dbReference>
<evidence type="ECO:0000256" key="6">
    <source>
        <dbReference type="SAM" id="MobiDB-lite"/>
    </source>
</evidence>
<reference evidence="9" key="1">
    <citation type="submission" date="2020-11" db="EMBL/GenBank/DDBJ databases">
        <title>Complete genome sequence of a novel pathogenic Methylobacterium strain isolated from rice in Vietnam.</title>
        <authorList>
            <person name="Lai K."/>
            <person name="Okazaki S."/>
            <person name="Higashi K."/>
            <person name="Mori H."/>
            <person name="Toyoda A."/>
            <person name="Kurokawa K."/>
        </authorList>
    </citation>
    <scope>NUCLEOTIDE SEQUENCE</scope>
    <source>
        <strain evidence="9">VL1</strain>
    </source>
</reference>
<dbReference type="InterPro" id="IPR014790">
    <property type="entry name" value="MutL_C"/>
</dbReference>
<dbReference type="Pfam" id="PF13589">
    <property type="entry name" value="HATPase_c_3"/>
    <property type="match status" value="1"/>
</dbReference>
<dbReference type="InterPro" id="IPR042120">
    <property type="entry name" value="MutL_C_dimsub"/>
</dbReference>
<evidence type="ECO:0000259" key="7">
    <source>
        <dbReference type="SMART" id="SM00853"/>
    </source>
</evidence>
<dbReference type="PANTHER" id="PTHR10073:SF12">
    <property type="entry name" value="DNA MISMATCH REPAIR PROTEIN MLH1"/>
    <property type="match status" value="1"/>
</dbReference>
<protein>
    <recommendedName>
        <fullName evidence="2 5">DNA mismatch repair protein MutL</fullName>
    </recommendedName>
</protein>
<dbReference type="Pfam" id="PF01119">
    <property type="entry name" value="DNA_mis_repair"/>
    <property type="match status" value="1"/>
</dbReference>
<dbReference type="EMBL" id="AP024145">
    <property type="protein sequence ID" value="BCM86100.1"/>
    <property type="molecule type" value="Genomic_DNA"/>
</dbReference>
<feature type="domain" description="MutL C-terminal dimerisation" evidence="7">
    <location>
        <begin position="531"/>
        <end position="673"/>
    </location>
</feature>
<dbReference type="SUPFAM" id="SSF55874">
    <property type="entry name" value="ATPase domain of HSP90 chaperone/DNA topoisomerase II/histidine kinase"/>
    <property type="match status" value="1"/>
</dbReference>
<dbReference type="SUPFAM" id="SSF54211">
    <property type="entry name" value="Ribosomal protein S5 domain 2-like"/>
    <property type="match status" value="1"/>
</dbReference>
<dbReference type="KEGG" id="mind:mvi_45610"/>
<dbReference type="Gene3D" id="3.30.230.10">
    <property type="match status" value="1"/>
</dbReference>
<feature type="compositionally biased region" description="Low complexity" evidence="6">
    <location>
        <begin position="418"/>
        <end position="431"/>
    </location>
</feature>
<name>A0A8H8WXB5_9HYPH</name>
<dbReference type="Gene3D" id="3.30.1540.20">
    <property type="entry name" value="MutL, C-terminal domain, dimerisation subdomain"/>
    <property type="match status" value="1"/>
</dbReference>
<dbReference type="InterPro" id="IPR038973">
    <property type="entry name" value="MutL/Mlh/Pms-like"/>
</dbReference>
<dbReference type="PROSITE" id="PS00058">
    <property type="entry name" value="DNA_MISMATCH_REPAIR_1"/>
    <property type="match status" value="1"/>
</dbReference>
<dbReference type="InterPro" id="IPR020667">
    <property type="entry name" value="DNA_mismatch_repair_MutL"/>
</dbReference>
<dbReference type="FunFam" id="3.30.565.10:FF:000003">
    <property type="entry name" value="DNA mismatch repair endonuclease MutL"/>
    <property type="match status" value="1"/>
</dbReference>
<dbReference type="GO" id="GO:0006298">
    <property type="term" value="P:mismatch repair"/>
    <property type="evidence" value="ECO:0007669"/>
    <property type="project" value="UniProtKB-UniRule"/>
</dbReference>
<comment type="function">
    <text evidence="5">This protein is involved in the repair of mismatches in DNA. It is required for dam-dependent methyl-directed DNA mismatch repair. May act as a 'molecular matchmaker', a protein that promotes the formation of a stable complex between two or more DNA-binding proteins in an ATP-dependent manner without itself being part of a final effector complex.</text>
</comment>
<feature type="compositionally biased region" description="Basic and acidic residues" evidence="6">
    <location>
        <begin position="432"/>
        <end position="448"/>
    </location>
</feature>
<dbReference type="InterPro" id="IPR020568">
    <property type="entry name" value="Ribosomal_Su5_D2-typ_SF"/>
</dbReference>
<dbReference type="CDD" id="cd16926">
    <property type="entry name" value="HATPase_MutL-MLH-PMS-like"/>
    <property type="match status" value="1"/>
</dbReference>
<dbReference type="PANTHER" id="PTHR10073">
    <property type="entry name" value="DNA MISMATCH REPAIR PROTEIN MLH, PMS, MUTL"/>
    <property type="match status" value="1"/>
</dbReference>
<dbReference type="CDD" id="cd00782">
    <property type="entry name" value="MutL_Trans"/>
    <property type="match status" value="1"/>
</dbReference>
<sequence>MIAATSSSRQGRRTVSLSSITALPPVDRAGRHLLARPSTPYIPVMSASPPGRPQVRRLDPVLVDRIAAGEVVERPASAVKELVENAIDAGAASIAVTIAAGGRRLIRVVDDGGGMGPGDLALAVERHATSKLPDGDLERIETLGFRGEALPSIGAVARLAITSRVPGAESGHSIVVDAGERGAVRPAAGQPGTRIEVTDLFAATPARLKFLKSDRAEATAVGEILRRLAVAHPQIRFSLSSEGSTTAGLVLPAESGPGSWLRRLVAVLGPEFGANSAPLSLEREAFALDGHVGLPTFHRAAATHVHFVVNGRPVRDRLLLSAVRGAYADVMASDRHPVLALALTCDPALVDVNVHPAKTEVRFRDPGLVRGLIVSAIHEALRREGGRSSGTVAARTLESLRPAHTPLPAHQGRVAQGAPASSAARAPASLFARRDETAPSRPEGSGRIEAFERDFGAAPNETPWEAAWETPWEAREPAQAADEGPPEAGGGFGEAAQAQFSGDLAAPSADLRAPAAAPAPAAETAHPLGAARAQLHETYIVAQTRDGIVIVDQHAAHERLVYERLKRERAGGGIARQILLIPDVVELDPADADRLADAADALQDLGLVLEPFGHGAVLVREVPAALAGGSLRALLTDVVDALIEGGADPLARRLDAVLSRMSCHGSIRAGRRLRPEEMNALLREMEATPFSGQCNHGRPTYVELKLSDVERLFGRR</sequence>
<dbReference type="InterPro" id="IPR014762">
    <property type="entry name" value="DNA_mismatch_repair_CS"/>
</dbReference>
<evidence type="ECO:0000259" key="8">
    <source>
        <dbReference type="SMART" id="SM01340"/>
    </source>
</evidence>
<feature type="region of interest" description="Disordered" evidence="6">
    <location>
        <begin position="474"/>
        <end position="494"/>
    </location>
</feature>
<dbReference type="GO" id="GO:0005524">
    <property type="term" value="F:ATP binding"/>
    <property type="evidence" value="ECO:0007669"/>
    <property type="project" value="InterPro"/>
</dbReference>
<dbReference type="InterPro" id="IPR036890">
    <property type="entry name" value="HATPase_C_sf"/>
</dbReference>
<dbReference type="AlphaFoldDB" id="A0A8H8WXB5"/>
<accession>A0A8H8WXB5</accession>
<dbReference type="GO" id="GO:0030983">
    <property type="term" value="F:mismatched DNA binding"/>
    <property type="evidence" value="ECO:0007669"/>
    <property type="project" value="InterPro"/>
</dbReference>
<dbReference type="GO" id="GO:0032300">
    <property type="term" value="C:mismatch repair complex"/>
    <property type="evidence" value="ECO:0007669"/>
    <property type="project" value="InterPro"/>
</dbReference>
<dbReference type="GO" id="GO:0140664">
    <property type="term" value="F:ATP-dependent DNA damage sensor activity"/>
    <property type="evidence" value="ECO:0007669"/>
    <property type="project" value="InterPro"/>
</dbReference>
<dbReference type="SMART" id="SM00853">
    <property type="entry name" value="MutL_C"/>
    <property type="match status" value="1"/>
</dbReference>
<evidence type="ECO:0000256" key="3">
    <source>
        <dbReference type="ARBA" id="ARBA00022763"/>
    </source>
</evidence>
<dbReference type="HAMAP" id="MF_00149">
    <property type="entry name" value="DNA_mis_repair"/>
    <property type="match status" value="1"/>
</dbReference>
<feature type="region of interest" description="Disordered" evidence="6">
    <location>
        <begin position="403"/>
        <end position="448"/>
    </location>
</feature>
<comment type="similarity">
    <text evidence="1 5">Belongs to the DNA mismatch repair MutL/HexB family.</text>
</comment>
<dbReference type="InterPro" id="IPR037198">
    <property type="entry name" value="MutL_C_sf"/>
</dbReference>
<keyword evidence="4 5" id="KW-0234">DNA repair</keyword>
<evidence type="ECO:0000256" key="2">
    <source>
        <dbReference type="ARBA" id="ARBA00021975"/>
    </source>
</evidence>
<dbReference type="InterPro" id="IPR014721">
    <property type="entry name" value="Ribsml_uS5_D2-typ_fold_subgr"/>
</dbReference>
<dbReference type="InterPro" id="IPR002099">
    <property type="entry name" value="MutL/Mlh/PMS"/>
</dbReference>
<dbReference type="SMART" id="SM01340">
    <property type="entry name" value="DNA_mis_repair"/>
    <property type="match status" value="1"/>
</dbReference>
<dbReference type="InterPro" id="IPR013507">
    <property type="entry name" value="DNA_mismatch_S5_2-like"/>
</dbReference>
<dbReference type="GO" id="GO:0016887">
    <property type="term" value="F:ATP hydrolysis activity"/>
    <property type="evidence" value="ECO:0007669"/>
    <property type="project" value="InterPro"/>
</dbReference>
<evidence type="ECO:0000256" key="5">
    <source>
        <dbReference type="HAMAP-Rule" id="MF_00149"/>
    </source>
</evidence>
<dbReference type="Proteomes" id="UP000663508">
    <property type="component" value="Chromosome"/>
</dbReference>